<keyword evidence="3" id="KW-1185">Reference proteome</keyword>
<feature type="compositionally biased region" description="Acidic residues" evidence="1">
    <location>
        <begin position="141"/>
        <end position="152"/>
    </location>
</feature>
<reference evidence="2" key="1">
    <citation type="submission" date="2021-01" db="EMBL/GenBank/DDBJ databases">
        <title>Whole genome shotgun sequence of Cellulomonas chitinilytica NBRC 110799.</title>
        <authorList>
            <person name="Komaki H."/>
            <person name="Tamura T."/>
        </authorList>
    </citation>
    <scope>NUCLEOTIDE SEQUENCE</scope>
    <source>
        <strain evidence="2">NBRC 110799</strain>
    </source>
</reference>
<dbReference type="Proteomes" id="UP000632740">
    <property type="component" value="Unassembled WGS sequence"/>
</dbReference>
<name>A0A919P242_9CELL</name>
<feature type="region of interest" description="Disordered" evidence="1">
    <location>
        <begin position="134"/>
        <end position="160"/>
    </location>
</feature>
<comment type="caution">
    <text evidence="2">The sequence shown here is derived from an EMBL/GenBank/DDBJ whole genome shotgun (WGS) entry which is preliminary data.</text>
</comment>
<organism evidence="2 3">
    <name type="scientific">Cellulomonas chitinilytica</name>
    <dbReference type="NCBI Taxonomy" id="398759"/>
    <lineage>
        <taxon>Bacteria</taxon>
        <taxon>Bacillati</taxon>
        <taxon>Actinomycetota</taxon>
        <taxon>Actinomycetes</taxon>
        <taxon>Micrococcales</taxon>
        <taxon>Cellulomonadaceae</taxon>
        <taxon>Cellulomonas</taxon>
    </lineage>
</organism>
<proteinExistence type="predicted"/>
<gene>
    <name evidence="2" type="ORF">Cch01nite_19890</name>
</gene>
<accession>A0A919P242</accession>
<sequence length="304" mass="32986">MLRIVLAGLRVVATDPCPSLFGNLAAPTRMRAIALARQMDSVALLDRERALAAVRRLVLTPLDRPWLRTVELANEVLERRTVLPRPGRARSTHAVAVSLYMDKWWEQCLAGALRILADRGSVLEQVPVPSPWIEIRGNEPLDADESPADDSLDASSQEEKTRHVDLMFELRGATIIADAKYKLNSGALAAGDGYQVFAYSHTARSGTNGRLSDAAAILYPSRSPGSIYGGRLGGRRLRRATAPNYEARLLGLPFPAPSDLGSDVAWKSYLRRLADALELGLQGIASRPEAGTSDQPAGLAPVFE</sequence>
<evidence type="ECO:0000313" key="3">
    <source>
        <dbReference type="Proteomes" id="UP000632740"/>
    </source>
</evidence>
<protein>
    <submittedName>
        <fullName evidence="2">Uncharacterized protein</fullName>
    </submittedName>
</protein>
<evidence type="ECO:0000313" key="2">
    <source>
        <dbReference type="EMBL" id="GIG21265.1"/>
    </source>
</evidence>
<dbReference type="AlphaFoldDB" id="A0A919P242"/>
<evidence type="ECO:0000256" key="1">
    <source>
        <dbReference type="SAM" id="MobiDB-lite"/>
    </source>
</evidence>
<dbReference type="EMBL" id="BONK01000006">
    <property type="protein sequence ID" value="GIG21265.1"/>
    <property type="molecule type" value="Genomic_DNA"/>
</dbReference>